<dbReference type="AlphaFoldDB" id="A0A2T1DUS8"/>
<proteinExistence type="predicted"/>
<organism evidence="2 3">
    <name type="scientific">Stenomitos frigidus ULC18</name>
    <dbReference type="NCBI Taxonomy" id="2107698"/>
    <lineage>
        <taxon>Bacteria</taxon>
        <taxon>Bacillati</taxon>
        <taxon>Cyanobacteriota</taxon>
        <taxon>Cyanophyceae</taxon>
        <taxon>Leptolyngbyales</taxon>
        <taxon>Leptolyngbyaceae</taxon>
        <taxon>Stenomitos</taxon>
    </lineage>
</organism>
<sequence length="271" mass="29995">MSLDTYSDPVAKLLTYGDCHEMDLHDWHNYPETVGLTANDIPELIRMATDPAFWALESEQLEVWAPIHAWRSLGQLHAEAAIAPLTQLFGEHDSDWITEEIPKVYAMLGPAAIPVLADYLTDASHETFARNTAVDCLLSIAQSHPESRDACIAPMLQQLESFAENDITLNTILIGDLLDLKAVEAAPLMEPVFAAEQVDEFMVGSWAGVQVELGLKQESDFDPDALKPKMSPELTEMQQLLKTLEALDSKPQGFGKATQPKAQKGKKKKKK</sequence>
<comment type="caution">
    <text evidence="2">The sequence shown here is derived from an EMBL/GenBank/DDBJ whole genome shotgun (WGS) entry which is preliminary data.</text>
</comment>
<keyword evidence="3" id="KW-1185">Reference proteome</keyword>
<evidence type="ECO:0000256" key="1">
    <source>
        <dbReference type="SAM" id="MobiDB-lite"/>
    </source>
</evidence>
<accession>A0A2T1DUS8</accession>
<dbReference type="RefSeq" id="WP_106260170.1">
    <property type="nucleotide sequence ID" value="NZ_CAWNSW010000026.1"/>
</dbReference>
<dbReference type="Proteomes" id="UP000239576">
    <property type="component" value="Unassembled WGS sequence"/>
</dbReference>
<dbReference type="Gene3D" id="1.25.10.10">
    <property type="entry name" value="Leucine-rich Repeat Variant"/>
    <property type="match status" value="1"/>
</dbReference>
<reference evidence="2 3" key="2">
    <citation type="submission" date="2018-03" db="EMBL/GenBank/DDBJ databases">
        <title>The ancient ancestry and fast evolution of plastids.</title>
        <authorList>
            <person name="Moore K.R."/>
            <person name="Magnabosco C."/>
            <person name="Momper L."/>
            <person name="Gold D.A."/>
            <person name="Bosak T."/>
            <person name="Fournier G.P."/>
        </authorList>
    </citation>
    <scope>NUCLEOTIDE SEQUENCE [LARGE SCALE GENOMIC DNA]</scope>
    <source>
        <strain evidence="2 3">ULC18</strain>
    </source>
</reference>
<gene>
    <name evidence="2" type="ORF">C7B82_27665</name>
</gene>
<dbReference type="EMBL" id="PVWK01000149">
    <property type="protein sequence ID" value="PSB24263.1"/>
    <property type="molecule type" value="Genomic_DNA"/>
</dbReference>
<feature type="region of interest" description="Disordered" evidence="1">
    <location>
        <begin position="247"/>
        <end position="271"/>
    </location>
</feature>
<evidence type="ECO:0000313" key="3">
    <source>
        <dbReference type="Proteomes" id="UP000239576"/>
    </source>
</evidence>
<dbReference type="InterPro" id="IPR011989">
    <property type="entry name" value="ARM-like"/>
</dbReference>
<evidence type="ECO:0000313" key="2">
    <source>
        <dbReference type="EMBL" id="PSB24263.1"/>
    </source>
</evidence>
<reference evidence="3" key="1">
    <citation type="submission" date="2018-02" db="EMBL/GenBank/DDBJ databases">
        <authorList>
            <person name="Moore K."/>
            <person name="Momper L."/>
        </authorList>
    </citation>
    <scope>NUCLEOTIDE SEQUENCE [LARGE SCALE GENOMIC DNA]</scope>
    <source>
        <strain evidence="3">ULC18</strain>
    </source>
</reference>
<protein>
    <recommendedName>
        <fullName evidence="4">PBS lyase</fullName>
    </recommendedName>
</protein>
<name>A0A2T1DUS8_9CYAN</name>
<evidence type="ECO:0008006" key="4">
    <source>
        <dbReference type="Google" id="ProtNLM"/>
    </source>
</evidence>